<feature type="transmembrane region" description="Helical" evidence="8">
    <location>
        <begin position="273"/>
        <end position="300"/>
    </location>
</feature>
<accession>A0A8C3G5A8</accession>
<keyword evidence="5 6" id="KW-0472">Membrane</keyword>
<dbReference type="Pfam" id="PF00153">
    <property type="entry name" value="Mito_carr"/>
    <property type="match status" value="3"/>
</dbReference>
<dbReference type="InterPro" id="IPR018108">
    <property type="entry name" value="MCP_transmembrane"/>
</dbReference>
<evidence type="ECO:0000256" key="2">
    <source>
        <dbReference type="ARBA" id="ARBA00006375"/>
    </source>
</evidence>
<dbReference type="SMART" id="SM00244">
    <property type="entry name" value="PHB"/>
    <property type="match status" value="1"/>
</dbReference>
<name>A0A8C3G5A8_CYCLU</name>
<dbReference type="RefSeq" id="XP_034403671.1">
    <property type="nucleotide sequence ID" value="XM_034547780.1"/>
</dbReference>
<dbReference type="Ensembl" id="ENSCLMT00005036800.1">
    <property type="protein sequence ID" value="ENSCLMP00005035374.1"/>
    <property type="gene ID" value="ENSCLMG00005016873.1"/>
</dbReference>
<evidence type="ECO:0000256" key="8">
    <source>
        <dbReference type="SAM" id="Phobius"/>
    </source>
</evidence>
<feature type="repeat" description="Solcar" evidence="6">
    <location>
        <begin position="7"/>
        <end position="91"/>
    </location>
</feature>
<dbReference type="AlphaFoldDB" id="A0A8C3G5A8"/>
<organism evidence="10 11">
    <name type="scientific">Cyclopterus lumpus</name>
    <name type="common">Lumpsucker</name>
    <dbReference type="NCBI Taxonomy" id="8103"/>
    <lineage>
        <taxon>Eukaryota</taxon>
        <taxon>Metazoa</taxon>
        <taxon>Chordata</taxon>
        <taxon>Craniata</taxon>
        <taxon>Vertebrata</taxon>
        <taxon>Euteleostomi</taxon>
        <taxon>Actinopterygii</taxon>
        <taxon>Neopterygii</taxon>
        <taxon>Teleostei</taxon>
        <taxon>Neoteleostei</taxon>
        <taxon>Acanthomorphata</taxon>
        <taxon>Eupercaria</taxon>
        <taxon>Perciformes</taxon>
        <taxon>Cottioidei</taxon>
        <taxon>Cottales</taxon>
        <taxon>Cyclopteridae</taxon>
        <taxon>Cyclopterus</taxon>
    </lineage>
</organism>
<dbReference type="FunFam" id="1.50.40.10:FF:000059">
    <property type="entry name" value="Mitochondrial ornithine transporter 2"/>
    <property type="match status" value="1"/>
</dbReference>
<evidence type="ECO:0000313" key="11">
    <source>
        <dbReference type="Proteomes" id="UP000694565"/>
    </source>
</evidence>
<keyword evidence="4 6" id="KW-0812">Transmembrane</keyword>
<dbReference type="InterPro" id="IPR001972">
    <property type="entry name" value="Stomatin_HflK_fam"/>
</dbReference>
<evidence type="ECO:0000256" key="7">
    <source>
        <dbReference type="RuleBase" id="RU000488"/>
    </source>
</evidence>
<sequence>MAPHPIIQAIIDFSAGAIGGTACVLSGQPFDTTKVKMQTFPTMYRGFIHCFTSTFRQVGLSGLYKGATPALIANISENAVLFLSYGLCQDAIRFVSRMDKGAQLSDIQKASAGSLASIFSSIAICPTELVKCRLQAMHEMEATGKIASGQRRTVWSVVKTVLKTNGPLGFYQGLTSTMAREIPGYFCFFGAYELCRSKFAQHMGTDKDGIGYLPLMFSGGFGGACLWLMIYPIDCVKSRIQVYSLTGRQEGFMKTFMGIIRTEEKNSGSLGCFGWLLVLISLLFITATFPITLFMCVKIVKEYERAVIFRLGRITDRKPKGPGLFFVLPCTDTFVKVDLRTVSFDIPPQEILTRDSVTVSVDGVVYFRINCPISSVANVSNAHSSTRLLAQTTLRNVLGTKNLAELLSDREGISLSMQASLDDATDPWGIKVERVEIKDVKLPQQLQRAMAAEAEATREARAKIISAEGEMNASRALKEASLIIAESPSGLQLRYLQTLTSIAAEKNSTIIFPLPIDILQNFMKRE</sequence>
<dbReference type="OrthoDB" id="409586at2759"/>
<dbReference type="PANTHER" id="PTHR10264">
    <property type="entry name" value="BAND 7 PROTEIN-RELATED"/>
    <property type="match status" value="1"/>
</dbReference>
<keyword evidence="11" id="KW-1185">Reference proteome</keyword>
<dbReference type="SUPFAM" id="SSF117892">
    <property type="entry name" value="Band 7/SPFH domain"/>
    <property type="match status" value="1"/>
</dbReference>
<dbReference type="PROSITE" id="PS50920">
    <property type="entry name" value="SOLCAR"/>
    <property type="match status" value="2"/>
</dbReference>
<dbReference type="SUPFAM" id="SSF103506">
    <property type="entry name" value="Mitochondrial carrier"/>
    <property type="match status" value="1"/>
</dbReference>
<dbReference type="InterPro" id="IPR043202">
    <property type="entry name" value="Band-7_stomatin-like"/>
</dbReference>
<dbReference type="GeneTree" id="ENSGT01030000234614"/>
<dbReference type="Gene3D" id="1.50.40.10">
    <property type="entry name" value="Mitochondrial carrier domain"/>
    <property type="match status" value="1"/>
</dbReference>
<feature type="domain" description="Band 7" evidence="9">
    <location>
        <begin position="295"/>
        <end position="454"/>
    </location>
</feature>
<comment type="subcellular location">
    <subcellularLocation>
        <location evidence="1">Membrane</location>
        <topology evidence="1">Multi-pass membrane protein</topology>
    </subcellularLocation>
</comment>
<keyword evidence="7" id="KW-0813">Transport</keyword>
<dbReference type="GeneID" id="117741082"/>
<proteinExistence type="inferred from homology"/>
<dbReference type="PRINTS" id="PR00721">
    <property type="entry name" value="STOMATIN"/>
</dbReference>
<evidence type="ECO:0000313" key="10">
    <source>
        <dbReference type="Ensembl" id="ENSCLMP00005035374.1"/>
    </source>
</evidence>
<dbReference type="GO" id="GO:0005886">
    <property type="term" value="C:plasma membrane"/>
    <property type="evidence" value="ECO:0007669"/>
    <property type="project" value="InterPro"/>
</dbReference>
<comment type="similarity">
    <text evidence="2 7">Belongs to the mitochondrial carrier (TC 2.A.29) family.</text>
</comment>
<dbReference type="Gene3D" id="6.10.250.2090">
    <property type="match status" value="1"/>
</dbReference>
<gene>
    <name evidence="10" type="primary">slc25a15a</name>
</gene>
<dbReference type="Pfam" id="PF01145">
    <property type="entry name" value="Band_7"/>
    <property type="match status" value="1"/>
</dbReference>
<dbReference type="PANTHER" id="PTHR10264:SF87">
    <property type="entry name" value="STOMATIN (EPB72)-LIKE 3A"/>
    <property type="match status" value="1"/>
</dbReference>
<dbReference type="InterPro" id="IPR023395">
    <property type="entry name" value="MCP_dom_sf"/>
</dbReference>
<dbReference type="PROSITE" id="PS01270">
    <property type="entry name" value="BAND_7"/>
    <property type="match status" value="1"/>
</dbReference>
<dbReference type="FunFam" id="3.30.479.30:FF:000002">
    <property type="entry name" value="band 7 protein AGAP004871"/>
    <property type="match status" value="1"/>
</dbReference>
<feature type="transmembrane region" description="Helical" evidence="8">
    <location>
        <begin position="210"/>
        <end position="230"/>
    </location>
</feature>
<comment type="similarity">
    <text evidence="3">Belongs to the band 7/mec-2 family.</text>
</comment>
<evidence type="ECO:0000256" key="4">
    <source>
        <dbReference type="ARBA" id="ARBA00022692"/>
    </source>
</evidence>
<evidence type="ECO:0000256" key="6">
    <source>
        <dbReference type="PROSITE-ProRule" id="PRU00282"/>
    </source>
</evidence>
<dbReference type="Gene3D" id="3.30.479.30">
    <property type="entry name" value="Band 7 domain"/>
    <property type="match status" value="1"/>
</dbReference>
<dbReference type="InterPro" id="IPR001107">
    <property type="entry name" value="Band_7"/>
</dbReference>
<dbReference type="InterPro" id="IPR036013">
    <property type="entry name" value="Band_7/SPFH_dom_sf"/>
</dbReference>
<dbReference type="Proteomes" id="UP000694565">
    <property type="component" value="Unplaced"/>
</dbReference>
<protein>
    <submittedName>
        <fullName evidence="10">Stomatin like 3</fullName>
    </submittedName>
</protein>
<reference evidence="10" key="1">
    <citation type="submission" date="2025-08" db="UniProtKB">
        <authorList>
            <consortium name="Ensembl"/>
        </authorList>
    </citation>
    <scope>IDENTIFICATION</scope>
</reference>
<evidence type="ECO:0000256" key="3">
    <source>
        <dbReference type="ARBA" id="ARBA00008164"/>
    </source>
</evidence>
<feature type="repeat" description="Solcar" evidence="6">
    <location>
        <begin position="104"/>
        <end position="198"/>
    </location>
</feature>
<evidence type="ECO:0000256" key="1">
    <source>
        <dbReference type="ARBA" id="ARBA00004141"/>
    </source>
</evidence>
<dbReference type="InterPro" id="IPR018080">
    <property type="entry name" value="Band_7/stomatin-like_CS"/>
</dbReference>
<evidence type="ECO:0000256" key="5">
    <source>
        <dbReference type="ARBA" id="ARBA00023136"/>
    </source>
</evidence>
<reference evidence="10" key="2">
    <citation type="submission" date="2025-09" db="UniProtKB">
        <authorList>
            <consortium name="Ensembl"/>
        </authorList>
    </citation>
    <scope>IDENTIFICATION</scope>
</reference>
<evidence type="ECO:0000259" key="9">
    <source>
        <dbReference type="SMART" id="SM00244"/>
    </source>
</evidence>
<keyword evidence="8" id="KW-1133">Transmembrane helix</keyword>